<dbReference type="Pfam" id="PF00067">
    <property type="entry name" value="p450"/>
    <property type="match status" value="1"/>
</dbReference>
<reference evidence="8" key="1">
    <citation type="journal article" date="2020" name="Stud. Mycol.">
        <title>101 Dothideomycetes genomes: a test case for predicting lifestyles and emergence of pathogens.</title>
        <authorList>
            <person name="Haridas S."/>
            <person name="Albert R."/>
            <person name="Binder M."/>
            <person name="Bloem J."/>
            <person name="Labutti K."/>
            <person name="Salamov A."/>
            <person name="Andreopoulos B."/>
            <person name="Baker S."/>
            <person name="Barry K."/>
            <person name="Bills G."/>
            <person name="Bluhm B."/>
            <person name="Cannon C."/>
            <person name="Castanera R."/>
            <person name="Culley D."/>
            <person name="Daum C."/>
            <person name="Ezra D."/>
            <person name="Gonzalez J."/>
            <person name="Henrissat B."/>
            <person name="Kuo A."/>
            <person name="Liang C."/>
            <person name="Lipzen A."/>
            <person name="Lutzoni F."/>
            <person name="Magnuson J."/>
            <person name="Mondo S."/>
            <person name="Nolan M."/>
            <person name="Ohm R."/>
            <person name="Pangilinan J."/>
            <person name="Park H.-J."/>
            <person name="Ramirez L."/>
            <person name="Alfaro M."/>
            <person name="Sun H."/>
            <person name="Tritt A."/>
            <person name="Yoshinaga Y."/>
            <person name="Zwiers L.-H."/>
            <person name="Turgeon B."/>
            <person name="Goodwin S."/>
            <person name="Spatafora J."/>
            <person name="Crous P."/>
            <person name="Grigoriev I."/>
        </authorList>
    </citation>
    <scope>NUCLEOTIDE SEQUENCE</scope>
    <source>
        <strain evidence="8">CBS 133067</strain>
    </source>
</reference>
<dbReference type="AlphaFoldDB" id="A0A9P4I3L0"/>
<feature type="transmembrane region" description="Helical" evidence="7">
    <location>
        <begin position="12"/>
        <end position="37"/>
    </location>
</feature>
<sequence length="515" mass="58068">MNHPEHETYSPSYGALSFVRSNFLILTVCMIIGRFFYRRHVSPLADLPGPFLASGSRLWKFWSVLRGHTETDKVNMHKKYGPIVRLGPDEVAFASPNAAADILAVGKGYTKTDFYTCFPMIDNPDIFTEIDENKHAKLKRYSVVPYSLNSMGKMTKYVENVENELAGKLDKFADSGRTCDLTDWLHWFSFDDQLLGEVAFSVRFGFLEKECDVGGCIAGIDEIQFYDGLIGQVPPLDYLLRRNPILPHLPSWFQSPPLQIAVMAIGEVMKRKAAVEQIGSAYADDRADLLGQLLEAHAKNPDEFTEKNVIAVAFGAIGAGSDSTASTMQSFFYLVLNHPNVYSKLESEILTAEKEGKLSQMVSFSEGQALPYFQACLNEAMRIRPALGLEYQRFVPKGGATIDGKQYHGGMRASVNAWALHRDQNAWGKDADVFRPERWLEGDAKAMERNMYQFGGGRHLCIGRNLALLQMNKLLPQLIRRYHFEIVHPGRPLKHHTTFFVVQKGLEVRLRKQAQ</sequence>
<evidence type="ECO:0000256" key="2">
    <source>
        <dbReference type="ARBA" id="ARBA00010617"/>
    </source>
</evidence>
<keyword evidence="7" id="KW-0472">Membrane</keyword>
<dbReference type="PRINTS" id="PR00385">
    <property type="entry name" value="P450"/>
</dbReference>
<dbReference type="SUPFAM" id="SSF48264">
    <property type="entry name" value="Cytochrome P450"/>
    <property type="match status" value="1"/>
</dbReference>
<evidence type="ECO:0000256" key="6">
    <source>
        <dbReference type="RuleBase" id="RU000461"/>
    </source>
</evidence>
<evidence type="ECO:0000256" key="1">
    <source>
        <dbReference type="ARBA" id="ARBA00001971"/>
    </source>
</evidence>
<gene>
    <name evidence="8" type="ORF">NA57DRAFT_50081</name>
</gene>
<evidence type="ECO:0000256" key="3">
    <source>
        <dbReference type="ARBA" id="ARBA00022723"/>
    </source>
</evidence>
<comment type="cofactor">
    <cofactor evidence="1 5">
        <name>heme</name>
        <dbReference type="ChEBI" id="CHEBI:30413"/>
    </cofactor>
</comment>
<keyword evidence="4 5" id="KW-0408">Iron</keyword>
<feature type="binding site" description="axial binding residue" evidence="5">
    <location>
        <position position="461"/>
    </location>
    <ligand>
        <name>heme</name>
        <dbReference type="ChEBI" id="CHEBI:30413"/>
    </ligand>
    <ligandPart>
        <name>Fe</name>
        <dbReference type="ChEBI" id="CHEBI:18248"/>
    </ligandPart>
</feature>
<dbReference type="InterPro" id="IPR050121">
    <property type="entry name" value="Cytochrome_P450_monoxygenase"/>
</dbReference>
<dbReference type="CDD" id="cd11060">
    <property type="entry name" value="CYP57A1-like"/>
    <property type="match status" value="1"/>
</dbReference>
<keyword evidence="6" id="KW-0503">Monooxygenase</keyword>
<accession>A0A9P4I3L0</accession>
<dbReference type="InterPro" id="IPR002401">
    <property type="entry name" value="Cyt_P450_E_grp-I"/>
</dbReference>
<comment type="caution">
    <text evidence="8">The sequence shown here is derived from an EMBL/GenBank/DDBJ whole genome shotgun (WGS) entry which is preliminary data.</text>
</comment>
<evidence type="ECO:0000313" key="9">
    <source>
        <dbReference type="Proteomes" id="UP000799772"/>
    </source>
</evidence>
<proteinExistence type="inferred from homology"/>
<keyword evidence="7" id="KW-1133">Transmembrane helix</keyword>
<dbReference type="PANTHER" id="PTHR24305">
    <property type="entry name" value="CYTOCHROME P450"/>
    <property type="match status" value="1"/>
</dbReference>
<protein>
    <submittedName>
        <fullName evidence="8">Cytochrome P450 oxidoreductase</fullName>
    </submittedName>
</protein>
<dbReference type="InterPro" id="IPR017972">
    <property type="entry name" value="Cyt_P450_CS"/>
</dbReference>
<evidence type="ECO:0000313" key="8">
    <source>
        <dbReference type="EMBL" id="KAF2092557.1"/>
    </source>
</evidence>
<dbReference type="InterPro" id="IPR036396">
    <property type="entry name" value="Cyt_P450_sf"/>
</dbReference>
<dbReference type="InterPro" id="IPR001128">
    <property type="entry name" value="Cyt_P450"/>
</dbReference>
<evidence type="ECO:0000256" key="4">
    <source>
        <dbReference type="ARBA" id="ARBA00023004"/>
    </source>
</evidence>
<dbReference type="GO" id="GO:0005506">
    <property type="term" value="F:iron ion binding"/>
    <property type="evidence" value="ECO:0007669"/>
    <property type="project" value="InterPro"/>
</dbReference>
<evidence type="ECO:0000256" key="7">
    <source>
        <dbReference type="SAM" id="Phobius"/>
    </source>
</evidence>
<dbReference type="Gene3D" id="1.10.630.10">
    <property type="entry name" value="Cytochrome P450"/>
    <property type="match status" value="1"/>
</dbReference>
<dbReference type="EMBL" id="ML978145">
    <property type="protein sequence ID" value="KAF2092557.1"/>
    <property type="molecule type" value="Genomic_DNA"/>
</dbReference>
<keyword evidence="7" id="KW-0812">Transmembrane</keyword>
<dbReference type="GO" id="GO:0020037">
    <property type="term" value="F:heme binding"/>
    <property type="evidence" value="ECO:0007669"/>
    <property type="project" value="InterPro"/>
</dbReference>
<keyword evidence="5 6" id="KW-0349">Heme</keyword>
<name>A0A9P4I3L0_9PEZI</name>
<organism evidence="8 9">
    <name type="scientific">Rhizodiscina lignyota</name>
    <dbReference type="NCBI Taxonomy" id="1504668"/>
    <lineage>
        <taxon>Eukaryota</taxon>
        <taxon>Fungi</taxon>
        <taxon>Dikarya</taxon>
        <taxon>Ascomycota</taxon>
        <taxon>Pezizomycotina</taxon>
        <taxon>Dothideomycetes</taxon>
        <taxon>Pleosporomycetidae</taxon>
        <taxon>Aulographales</taxon>
        <taxon>Rhizodiscinaceae</taxon>
        <taxon>Rhizodiscina</taxon>
    </lineage>
</organism>
<keyword evidence="3 5" id="KW-0479">Metal-binding</keyword>
<dbReference type="OrthoDB" id="3934656at2759"/>
<dbReference type="Proteomes" id="UP000799772">
    <property type="component" value="Unassembled WGS sequence"/>
</dbReference>
<dbReference type="PANTHER" id="PTHR24305:SF232">
    <property type="entry name" value="P450, PUTATIVE (EUROFUNG)-RELATED"/>
    <property type="match status" value="1"/>
</dbReference>
<dbReference type="GO" id="GO:0016705">
    <property type="term" value="F:oxidoreductase activity, acting on paired donors, with incorporation or reduction of molecular oxygen"/>
    <property type="evidence" value="ECO:0007669"/>
    <property type="project" value="InterPro"/>
</dbReference>
<comment type="similarity">
    <text evidence="2 6">Belongs to the cytochrome P450 family.</text>
</comment>
<dbReference type="PROSITE" id="PS00086">
    <property type="entry name" value="CYTOCHROME_P450"/>
    <property type="match status" value="1"/>
</dbReference>
<keyword evidence="6" id="KW-0560">Oxidoreductase</keyword>
<keyword evidence="9" id="KW-1185">Reference proteome</keyword>
<dbReference type="GO" id="GO:0004497">
    <property type="term" value="F:monooxygenase activity"/>
    <property type="evidence" value="ECO:0007669"/>
    <property type="project" value="UniProtKB-KW"/>
</dbReference>
<dbReference type="PRINTS" id="PR00463">
    <property type="entry name" value="EP450I"/>
</dbReference>
<evidence type="ECO:0000256" key="5">
    <source>
        <dbReference type="PIRSR" id="PIRSR602401-1"/>
    </source>
</evidence>